<sequence length="102" mass="10646">MESSGVALSVGEIAGEKGDKVGFGGENGSNGVKIFQGGVRIHGSYVFVEEPQGPGLFQPFPHEVAQMHSSVSLLISSLVEAKSKPSQTFFGTPQPWVLTGNA</sequence>
<dbReference type="AlphaFoldDB" id="C8TFN3"/>
<protein>
    <submittedName>
        <fullName evidence="1">Uncharacterized protein K0413C07.19</fullName>
    </submittedName>
</protein>
<reference evidence="1" key="1">
    <citation type="journal article" date="2009" name="Plant J.">
        <title>Comparative analysis of complete orthologous centromeres from two subspecies of rice reveals rapid variation of centromere organization and structure.</title>
        <authorList>
            <person name="Wu J."/>
            <person name="Fujisawa M."/>
            <person name="Tian Z."/>
            <person name="Yamagata H."/>
            <person name="Kamiya K."/>
            <person name="Shibata M."/>
            <person name="Hosokawa S."/>
            <person name="Ito Y."/>
            <person name="Hamada M."/>
            <person name="Katagiri S."/>
            <person name="Kurita K."/>
            <person name="Yamamoto M."/>
            <person name="Kikuta A."/>
            <person name="Machita K."/>
            <person name="Karasawa W."/>
            <person name="Kanamori H."/>
            <person name="Namiki N."/>
            <person name="Mizuno H."/>
            <person name="Ma J."/>
            <person name="Sasaki T."/>
            <person name="Matsumoto T."/>
        </authorList>
    </citation>
    <scope>NUCLEOTIDE SEQUENCE</scope>
</reference>
<organism evidence="1">
    <name type="scientific">Oryza sativa subsp. indica</name>
    <name type="common">Rice</name>
    <dbReference type="NCBI Taxonomy" id="39946"/>
    <lineage>
        <taxon>Eukaryota</taxon>
        <taxon>Viridiplantae</taxon>
        <taxon>Streptophyta</taxon>
        <taxon>Embryophyta</taxon>
        <taxon>Tracheophyta</taxon>
        <taxon>Spermatophyta</taxon>
        <taxon>Magnoliopsida</taxon>
        <taxon>Liliopsida</taxon>
        <taxon>Poales</taxon>
        <taxon>Poaceae</taxon>
        <taxon>BOP clade</taxon>
        <taxon>Oryzoideae</taxon>
        <taxon>Oryzeae</taxon>
        <taxon>Oryzinae</taxon>
        <taxon>Oryza</taxon>
        <taxon>Oryza sativa</taxon>
    </lineage>
</organism>
<accession>C8TFN3</accession>
<evidence type="ECO:0000313" key="1">
    <source>
        <dbReference type="EMBL" id="BAI39955.1"/>
    </source>
</evidence>
<dbReference type="EMBL" id="AP009093">
    <property type="protein sequence ID" value="BAI39955.1"/>
    <property type="molecule type" value="Genomic_DNA"/>
</dbReference>
<name>C8TFN3_ORYSI</name>
<gene>
    <name evidence="1" type="primary">K0413C07.19</name>
</gene>
<proteinExistence type="predicted"/>